<keyword evidence="2" id="KW-1185">Reference proteome</keyword>
<proteinExistence type="predicted"/>
<dbReference type="EMBL" id="JABEZV010000009">
    <property type="protein sequence ID" value="MBA0721907.1"/>
    <property type="molecule type" value="Genomic_DNA"/>
</dbReference>
<organism evidence="1 2">
    <name type="scientific">Gossypium laxum</name>
    <dbReference type="NCBI Taxonomy" id="34288"/>
    <lineage>
        <taxon>Eukaryota</taxon>
        <taxon>Viridiplantae</taxon>
        <taxon>Streptophyta</taxon>
        <taxon>Embryophyta</taxon>
        <taxon>Tracheophyta</taxon>
        <taxon>Spermatophyta</taxon>
        <taxon>Magnoliopsida</taxon>
        <taxon>eudicotyledons</taxon>
        <taxon>Gunneridae</taxon>
        <taxon>Pentapetalae</taxon>
        <taxon>rosids</taxon>
        <taxon>malvids</taxon>
        <taxon>Malvales</taxon>
        <taxon>Malvaceae</taxon>
        <taxon>Malvoideae</taxon>
        <taxon>Gossypium</taxon>
    </lineage>
</organism>
<comment type="caution">
    <text evidence="1">The sequence shown here is derived from an EMBL/GenBank/DDBJ whole genome shotgun (WGS) entry which is preliminary data.</text>
</comment>
<name>A0A7J9ACY2_9ROSI</name>
<evidence type="ECO:0000313" key="1">
    <source>
        <dbReference type="EMBL" id="MBA0721907.1"/>
    </source>
</evidence>
<dbReference type="Proteomes" id="UP000593574">
    <property type="component" value="Unassembled WGS sequence"/>
</dbReference>
<reference evidence="1 2" key="1">
    <citation type="journal article" date="2019" name="Genome Biol. Evol.">
        <title>Insights into the evolution of the New World diploid cottons (Gossypium, subgenus Houzingenia) based on genome sequencing.</title>
        <authorList>
            <person name="Grover C.E."/>
            <person name="Arick M.A. 2nd"/>
            <person name="Thrash A."/>
            <person name="Conover J.L."/>
            <person name="Sanders W.S."/>
            <person name="Peterson D.G."/>
            <person name="Frelichowski J.E."/>
            <person name="Scheffler J.A."/>
            <person name="Scheffler B.E."/>
            <person name="Wendel J.F."/>
        </authorList>
    </citation>
    <scope>NUCLEOTIDE SEQUENCE [LARGE SCALE GENOMIC DNA]</scope>
    <source>
        <strain evidence="1">4</strain>
        <tissue evidence="1">Leaf</tissue>
    </source>
</reference>
<protein>
    <recommendedName>
        <fullName evidence="3">Pectinesterase inhibitor domain-containing protein</fullName>
    </recommendedName>
</protein>
<evidence type="ECO:0008006" key="3">
    <source>
        <dbReference type="Google" id="ProtNLM"/>
    </source>
</evidence>
<sequence>MAPPNQVCIVSAIFLVIFSLSSLSISAVLLNANIPLSKVKIPLPVASSKLVGIFCNYESIGNLSFCLEALSTPEAVVAKDSNQLGILNMKLGAGNVKETFNIYNEMIKKPKLVEDPQTANYDVTVVDPKITNCAKELLHANVQEP</sequence>
<gene>
    <name evidence="1" type="ORF">Golax_009406</name>
</gene>
<dbReference type="AlphaFoldDB" id="A0A7J9ACY2"/>
<evidence type="ECO:0000313" key="2">
    <source>
        <dbReference type="Proteomes" id="UP000593574"/>
    </source>
</evidence>
<accession>A0A7J9ACY2</accession>